<evidence type="ECO:0000256" key="2">
    <source>
        <dbReference type="ARBA" id="ARBA00022448"/>
    </source>
</evidence>
<dbReference type="PROSITE" id="PS52016">
    <property type="entry name" value="TONB_DEPENDENT_REC_3"/>
    <property type="match status" value="1"/>
</dbReference>
<dbReference type="InterPro" id="IPR037066">
    <property type="entry name" value="Plug_dom_sf"/>
</dbReference>
<comment type="subcellular location">
    <subcellularLocation>
        <location evidence="1 8">Cell outer membrane</location>
        <topology evidence="1 8">Multi-pass membrane protein</topology>
    </subcellularLocation>
</comment>
<sequence>MKKLLILSLFLVFALLQQGMAQTRAITGTVTDASTNQPLPGVTVLVKGTTVGTATGADGTYSLNVPPEGTTLVFSFIGYQTVERPIGNAAVVNVGLPLATKELGEVVVTALGIERTKNELPYAAQKVEGDAVTTTREANFVNALSGKVSGVNIQRNNTLGGSTNVVIRGNKSLFGNNQALFVVDGVPIDNANTNTSNQRTGRGGYDYGNAAADINPDDIASINVLKGAAATALYGTRAANGAVIITTKKGRRDEKGVGVTINSSVNVGFIDKETFTDFQDQYGAGYGAYYDDPSGFFLLRDVDGDGEEDDLVVPTSEDASYGARFDPNLLVYQWNAFDPTSPFAGQATPWVAAKNDPTEFFENAFGTANNIMLDGGGEKGYYKLGYTRNSDEGILPNSEIVKNFINFGASYNITEKINASASINYSVVDGLGRYGTGYDDKNVATNFRQWWQTNVDIKEQEDAYRRTGKNITWNWADPPDALVPIYWDNPYWTRFENYQNDTRNRYFGNVRLDYKLTDWLDIMGRVSLDIYDEIQEERYAVGSLSPSQYQRFNRGFNERNYDLMANLNRDLSETFNLKATIGTNIRKTETESIFASTNGGLVVPRFYALTNSVNPLEPPIEEDTELQVNGYFVSTTFGYKNLAFVDLAYRIDQASTLPSDNNSFGYGSVSGSFVFSELMEPRAWLTGGKIRLNYAEVGNLAPVYYVNDIYTKPTPFGTTPLFSIPNDKNNPDLKPERTNSYEAGLEMSFLDGRTGFDFTYYNSKSVDQIVPASVSRATGYNNKITNLGEIRNNGVELSIFGTPFKTDNWNWTLNVNWTRNRNEVVDLGEFDNFQLGTFQGGVSINAAVGEPYGTIRGSNFVYLDGKRVVDEEGHYLISPTSNEVIGNVNPDWLAGVSSSLKYKGLSFGFLIDIKEGGDVFSLDQYYGLATGVSTATTFTNDLGNPVRNSLDEGGGVILEGVKEDGSPNDVRADASAYGLFGYAYNPAAAFVYDASYVKLREVTLGFALPESLVANWGPIKGIELSAYGRNLWIIHKNLPDADPEDGISSGNLAGGYQVGSYPTTRNIGINLKARF</sequence>
<evidence type="ECO:0000256" key="7">
    <source>
        <dbReference type="ARBA" id="ARBA00023237"/>
    </source>
</evidence>
<keyword evidence="13" id="KW-1185">Reference proteome</keyword>
<keyword evidence="3 8" id="KW-1134">Transmembrane beta strand</keyword>
<proteinExistence type="inferred from homology"/>
<evidence type="ECO:0000313" key="12">
    <source>
        <dbReference type="EMBL" id="MFD2248547.1"/>
    </source>
</evidence>
<evidence type="ECO:0000256" key="8">
    <source>
        <dbReference type="PROSITE-ProRule" id="PRU01360"/>
    </source>
</evidence>
<dbReference type="InterPro" id="IPR039426">
    <property type="entry name" value="TonB-dep_rcpt-like"/>
</dbReference>
<reference evidence="13" key="1">
    <citation type="journal article" date="2019" name="Int. J. Syst. Evol. Microbiol.">
        <title>The Global Catalogue of Microorganisms (GCM) 10K type strain sequencing project: providing services to taxonomists for standard genome sequencing and annotation.</title>
        <authorList>
            <consortium name="The Broad Institute Genomics Platform"/>
            <consortium name="The Broad Institute Genome Sequencing Center for Infectious Disease"/>
            <person name="Wu L."/>
            <person name="Ma J."/>
        </authorList>
    </citation>
    <scope>NUCLEOTIDE SEQUENCE [LARGE SCALE GENOMIC DNA]</scope>
    <source>
        <strain evidence="13">CGMCC 4.1782</strain>
    </source>
</reference>
<keyword evidence="2 8" id="KW-0813">Transport</keyword>
<feature type="signal peptide" evidence="9">
    <location>
        <begin position="1"/>
        <end position="21"/>
    </location>
</feature>
<dbReference type="Gene3D" id="2.40.170.20">
    <property type="entry name" value="TonB-dependent receptor, beta-barrel domain"/>
    <property type="match status" value="1"/>
</dbReference>
<dbReference type="PANTHER" id="PTHR30069:SF29">
    <property type="entry name" value="HEMOGLOBIN AND HEMOGLOBIN-HAPTOGLOBIN-BINDING PROTEIN 1-RELATED"/>
    <property type="match status" value="1"/>
</dbReference>
<accession>A0ABW5D1J0</accession>
<dbReference type="InterPro" id="IPR023997">
    <property type="entry name" value="TonB-dep_OMP_SusC/RagA_CS"/>
</dbReference>
<evidence type="ECO:0000313" key="13">
    <source>
        <dbReference type="Proteomes" id="UP001597374"/>
    </source>
</evidence>
<dbReference type="RefSeq" id="WP_250432073.1">
    <property type="nucleotide sequence ID" value="NZ_JALPRR010000005.1"/>
</dbReference>
<gene>
    <name evidence="12" type="ORF">ACFSKP_19930</name>
</gene>
<dbReference type="PANTHER" id="PTHR30069">
    <property type="entry name" value="TONB-DEPENDENT OUTER MEMBRANE RECEPTOR"/>
    <property type="match status" value="1"/>
</dbReference>
<keyword evidence="7 8" id="KW-0998">Cell outer membrane</keyword>
<evidence type="ECO:0000256" key="6">
    <source>
        <dbReference type="ARBA" id="ARBA00023136"/>
    </source>
</evidence>
<evidence type="ECO:0000256" key="1">
    <source>
        <dbReference type="ARBA" id="ARBA00004571"/>
    </source>
</evidence>
<dbReference type="NCBIfam" id="TIGR04057">
    <property type="entry name" value="SusC_RagA_signa"/>
    <property type="match status" value="1"/>
</dbReference>
<dbReference type="Proteomes" id="UP001597374">
    <property type="component" value="Unassembled WGS sequence"/>
</dbReference>
<feature type="chain" id="PRO_5046087340" evidence="9">
    <location>
        <begin position="22"/>
        <end position="1075"/>
    </location>
</feature>
<keyword evidence="6 8" id="KW-0472">Membrane</keyword>
<comment type="similarity">
    <text evidence="8">Belongs to the TonB-dependent receptor family.</text>
</comment>
<dbReference type="InterPro" id="IPR008969">
    <property type="entry name" value="CarboxyPept-like_regulatory"/>
</dbReference>
<comment type="caution">
    <text evidence="12">The sequence shown here is derived from an EMBL/GenBank/DDBJ whole genome shotgun (WGS) entry which is preliminary data.</text>
</comment>
<evidence type="ECO:0000256" key="5">
    <source>
        <dbReference type="ARBA" id="ARBA00022729"/>
    </source>
</evidence>
<evidence type="ECO:0000256" key="9">
    <source>
        <dbReference type="SAM" id="SignalP"/>
    </source>
</evidence>
<dbReference type="InterPro" id="IPR036942">
    <property type="entry name" value="Beta-barrel_TonB_sf"/>
</dbReference>
<dbReference type="Pfam" id="PF13715">
    <property type="entry name" value="CarbopepD_reg_2"/>
    <property type="match status" value="1"/>
</dbReference>
<organism evidence="12 13">
    <name type="scientific">Pontibacter ruber</name>
    <dbReference type="NCBI Taxonomy" id="1343895"/>
    <lineage>
        <taxon>Bacteria</taxon>
        <taxon>Pseudomonadati</taxon>
        <taxon>Bacteroidota</taxon>
        <taxon>Cytophagia</taxon>
        <taxon>Cytophagales</taxon>
        <taxon>Hymenobacteraceae</taxon>
        <taxon>Pontibacter</taxon>
    </lineage>
</organism>
<evidence type="ECO:0000259" key="10">
    <source>
        <dbReference type="Pfam" id="PF07715"/>
    </source>
</evidence>
<dbReference type="InterPro" id="IPR012910">
    <property type="entry name" value="Plug_dom"/>
</dbReference>
<name>A0ABW5D1J0_9BACT</name>
<dbReference type="EMBL" id="JBHUIM010000004">
    <property type="protein sequence ID" value="MFD2248547.1"/>
    <property type="molecule type" value="Genomic_DNA"/>
</dbReference>
<protein>
    <submittedName>
        <fullName evidence="12">SusC/RagA family TonB-linked outer membrane protein</fullName>
    </submittedName>
</protein>
<feature type="domain" description="TonB-dependent receptor plug" evidence="10">
    <location>
        <begin position="117"/>
        <end position="242"/>
    </location>
</feature>
<evidence type="ECO:0000256" key="3">
    <source>
        <dbReference type="ARBA" id="ARBA00022452"/>
    </source>
</evidence>
<dbReference type="Gene3D" id="2.170.130.10">
    <property type="entry name" value="TonB-dependent receptor, plug domain"/>
    <property type="match status" value="1"/>
</dbReference>
<keyword evidence="4 8" id="KW-0812">Transmembrane</keyword>
<keyword evidence="5 9" id="KW-0732">Signal</keyword>
<dbReference type="InterPro" id="IPR041700">
    <property type="entry name" value="OMP_b-brl_3"/>
</dbReference>
<dbReference type="SUPFAM" id="SSF49464">
    <property type="entry name" value="Carboxypeptidase regulatory domain-like"/>
    <property type="match status" value="1"/>
</dbReference>
<dbReference type="InterPro" id="IPR023996">
    <property type="entry name" value="TonB-dep_OMP_SusC/RagA"/>
</dbReference>
<evidence type="ECO:0000259" key="11">
    <source>
        <dbReference type="Pfam" id="PF14905"/>
    </source>
</evidence>
<dbReference type="SUPFAM" id="SSF56935">
    <property type="entry name" value="Porins"/>
    <property type="match status" value="1"/>
</dbReference>
<dbReference type="Pfam" id="PF14905">
    <property type="entry name" value="OMP_b-brl_3"/>
    <property type="match status" value="1"/>
</dbReference>
<feature type="domain" description="Outer membrane protein beta-barrel" evidence="11">
    <location>
        <begin position="729"/>
        <end position="834"/>
    </location>
</feature>
<dbReference type="Gene3D" id="2.60.40.1120">
    <property type="entry name" value="Carboxypeptidase-like, regulatory domain"/>
    <property type="match status" value="1"/>
</dbReference>
<dbReference type="NCBIfam" id="TIGR04056">
    <property type="entry name" value="OMP_RagA_SusC"/>
    <property type="match status" value="1"/>
</dbReference>
<evidence type="ECO:0000256" key="4">
    <source>
        <dbReference type="ARBA" id="ARBA00022692"/>
    </source>
</evidence>
<dbReference type="Pfam" id="PF07715">
    <property type="entry name" value="Plug"/>
    <property type="match status" value="1"/>
</dbReference>